<dbReference type="GO" id="GO:0016020">
    <property type="term" value="C:membrane"/>
    <property type="evidence" value="ECO:0007669"/>
    <property type="project" value="TreeGrafter"/>
</dbReference>
<protein>
    <submittedName>
        <fullName evidence="2">Alpha/beta fold hydrolase</fullName>
    </submittedName>
</protein>
<dbReference type="Pfam" id="PF00561">
    <property type="entry name" value="Abhydrolase_1"/>
    <property type="match status" value="1"/>
</dbReference>
<dbReference type="AlphaFoldDB" id="A0A6I2F9S7"/>
<dbReference type="Proteomes" id="UP000431080">
    <property type="component" value="Unassembled WGS sequence"/>
</dbReference>
<dbReference type="Gene3D" id="3.40.50.1820">
    <property type="entry name" value="alpha/beta hydrolase"/>
    <property type="match status" value="1"/>
</dbReference>
<dbReference type="InterPro" id="IPR050266">
    <property type="entry name" value="AB_hydrolase_sf"/>
</dbReference>
<dbReference type="InterPro" id="IPR000073">
    <property type="entry name" value="AB_hydrolase_1"/>
</dbReference>
<accession>A0A6I2F9S7</accession>
<comment type="caution">
    <text evidence="2">The sequence shown here is derived from an EMBL/GenBank/DDBJ whole genome shotgun (WGS) entry which is preliminary data.</text>
</comment>
<dbReference type="RefSeq" id="WP_153683188.1">
    <property type="nucleotide sequence ID" value="NZ_WJIF01000001.1"/>
</dbReference>
<keyword evidence="2" id="KW-0378">Hydrolase</keyword>
<dbReference type="PANTHER" id="PTHR43798">
    <property type="entry name" value="MONOACYLGLYCEROL LIPASE"/>
    <property type="match status" value="1"/>
</dbReference>
<dbReference type="SUPFAM" id="SSF53474">
    <property type="entry name" value="alpha/beta-Hydrolases"/>
    <property type="match status" value="1"/>
</dbReference>
<name>A0A6I2F9S7_9MICO</name>
<dbReference type="EMBL" id="WJIF01000001">
    <property type="protein sequence ID" value="MRG58763.1"/>
    <property type="molecule type" value="Genomic_DNA"/>
</dbReference>
<organism evidence="2 3">
    <name type="scientific">Agromyces agglutinans</name>
    <dbReference type="NCBI Taxonomy" id="2662258"/>
    <lineage>
        <taxon>Bacteria</taxon>
        <taxon>Bacillati</taxon>
        <taxon>Actinomycetota</taxon>
        <taxon>Actinomycetes</taxon>
        <taxon>Micrococcales</taxon>
        <taxon>Microbacteriaceae</taxon>
        <taxon>Agromyces</taxon>
    </lineage>
</organism>
<sequence length="127" mass="13697">MGRSESHDGASVNALRWGSGRPLVVVPGGPDRDAEYLADLGGLAPRIDRSIAVLEPRGTGGSPSADEYSVERTAEVLEAFLARLELDRMDLLAHSAGCEVALAYAANHLRRIERLLLVTPSTRRARH</sequence>
<gene>
    <name evidence="2" type="ORF">GE115_02580</name>
</gene>
<keyword evidence="3" id="KW-1185">Reference proteome</keyword>
<evidence type="ECO:0000313" key="2">
    <source>
        <dbReference type="EMBL" id="MRG58763.1"/>
    </source>
</evidence>
<evidence type="ECO:0000313" key="3">
    <source>
        <dbReference type="Proteomes" id="UP000431080"/>
    </source>
</evidence>
<dbReference type="InterPro" id="IPR029058">
    <property type="entry name" value="AB_hydrolase_fold"/>
</dbReference>
<evidence type="ECO:0000259" key="1">
    <source>
        <dbReference type="Pfam" id="PF00561"/>
    </source>
</evidence>
<reference evidence="2 3" key="1">
    <citation type="submission" date="2019-10" db="EMBL/GenBank/DDBJ databases">
        <authorList>
            <person name="Nie G."/>
            <person name="Ming H."/>
            <person name="Yi B."/>
        </authorList>
    </citation>
    <scope>NUCLEOTIDE SEQUENCE [LARGE SCALE GENOMIC DNA]</scope>
    <source>
        <strain evidence="2 3">CFH 90414</strain>
    </source>
</reference>
<dbReference type="PANTHER" id="PTHR43798:SF33">
    <property type="entry name" value="HYDROLASE, PUTATIVE (AFU_ORTHOLOGUE AFUA_2G14860)-RELATED"/>
    <property type="match status" value="1"/>
</dbReference>
<dbReference type="GO" id="GO:0016787">
    <property type="term" value="F:hydrolase activity"/>
    <property type="evidence" value="ECO:0007669"/>
    <property type="project" value="UniProtKB-KW"/>
</dbReference>
<proteinExistence type="predicted"/>
<feature type="domain" description="AB hydrolase-1" evidence="1">
    <location>
        <begin position="22"/>
        <end position="120"/>
    </location>
</feature>